<dbReference type="CDD" id="cd01011">
    <property type="entry name" value="nicotinamidase"/>
    <property type="match status" value="1"/>
</dbReference>
<dbReference type="InterPro" id="IPR000868">
    <property type="entry name" value="Isochorismatase-like_dom"/>
</dbReference>
<dbReference type="SMR" id="A0A836HL67"/>
<feature type="compositionally biased region" description="Low complexity" evidence="8">
    <location>
        <begin position="1"/>
        <end position="13"/>
    </location>
</feature>
<evidence type="ECO:0000256" key="6">
    <source>
        <dbReference type="ARBA" id="ARBA00039017"/>
    </source>
</evidence>
<evidence type="ECO:0000256" key="2">
    <source>
        <dbReference type="ARBA" id="ARBA00022642"/>
    </source>
</evidence>
<dbReference type="Proteomes" id="UP000674143">
    <property type="component" value="Unassembled WGS sequence"/>
</dbReference>
<reference evidence="11" key="1">
    <citation type="journal article" date="2021" name="Microbiol. Resour. Announc.">
        <title>LGAAP: Leishmaniinae Genome Assembly and Annotation Pipeline.</title>
        <authorList>
            <person name="Almutairi H."/>
            <person name="Urbaniak M.D."/>
            <person name="Bates M.D."/>
            <person name="Jariyapan N."/>
            <person name="Kwakye-Nuako G."/>
            <person name="Thomaz-Soccol V."/>
            <person name="Al-Salem W.S."/>
            <person name="Dillon R.J."/>
            <person name="Bates P.A."/>
            <person name="Gatherer D."/>
        </authorList>
    </citation>
    <scope>NUCLEOTIDE SEQUENCE [LARGE SCALE GENOMIC DNA]</scope>
</reference>
<evidence type="ECO:0000256" key="5">
    <source>
        <dbReference type="ARBA" id="ARBA00037900"/>
    </source>
</evidence>
<proteinExistence type="inferred from homology"/>
<evidence type="ECO:0000259" key="9">
    <source>
        <dbReference type="Pfam" id="PF00857"/>
    </source>
</evidence>
<dbReference type="Pfam" id="PF00857">
    <property type="entry name" value="Isochorismatase"/>
    <property type="match status" value="1"/>
</dbReference>
<dbReference type="EMBL" id="JAFHLR010000001">
    <property type="protein sequence ID" value="KAG5488267.1"/>
    <property type="molecule type" value="Genomic_DNA"/>
</dbReference>
<feature type="domain" description="Isochorismatase-like" evidence="9">
    <location>
        <begin position="33"/>
        <end position="209"/>
    </location>
</feature>
<dbReference type="AlphaFoldDB" id="A0A836HL67"/>
<dbReference type="GO" id="GO:0019363">
    <property type="term" value="P:pyridine nucleotide biosynthetic process"/>
    <property type="evidence" value="ECO:0007669"/>
    <property type="project" value="UniProtKB-KW"/>
</dbReference>
<feature type="compositionally biased region" description="Pro residues" evidence="8">
    <location>
        <begin position="14"/>
        <end position="24"/>
    </location>
</feature>
<dbReference type="InterPro" id="IPR036380">
    <property type="entry name" value="Isochorismatase-like_sf"/>
</dbReference>
<evidence type="ECO:0000313" key="10">
    <source>
        <dbReference type="EMBL" id="KAG5488267.1"/>
    </source>
</evidence>
<keyword evidence="2" id="KW-0662">Pyridine nucleotide biosynthesis</keyword>
<protein>
    <recommendedName>
        <fullName evidence="6">nicotinamidase</fullName>
        <ecNumber evidence="6">3.5.1.19</ecNumber>
    </recommendedName>
    <alternativeName>
        <fullName evidence="7">Nicotinamide deamidase</fullName>
    </alternativeName>
</protein>
<name>A0A836HL67_9TRYP</name>
<comment type="caution">
    <text evidence="10">The sequence shown here is derived from an EMBL/GenBank/DDBJ whole genome shotgun (WGS) entry which is preliminary data.</text>
</comment>
<evidence type="ECO:0000256" key="3">
    <source>
        <dbReference type="ARBA" id="ARBA00022723"/>
    </source>
</evidence>
<dbReference type="RefSeq" id="XP_067066314.1">
    <property type="nucleotide sequence ID" value="XM_067210213.1"/>
</dbReference>
<dbReference type="EC" id="3.5.1.19" evidence="6"/>
<dbReference type="Gene3D" id="3.40.50.850">
    <property type="entry name" value="Isochorismatase-like"/>
    <property type="match status" value="1"/>
</dbReference>
<dbReference type="KEGG" id="loi:92364147"/>
<comment type="similarity">
    <text evidence="1">Belongs to the isochorismatase family.</text>
</comment>
<evidence type="ECO:0000256" key="1">
    <source>
        <dbReference type="ARBA" id="ARBA00006336"/>
    </source>
</evidence>
<evidence type="ECO:0000256" key="8">
    <source>
        <dbReference type="SAM" id="MobiDB-lite"/>
    </source>
</evidence>
<dbReference type="InterPro" id="IPR052347">
    <property type="entry name" value="Isochorismatase_Nicotinamidase"/>
</dbReference>
<dbReference type="GeneID" id="92364147"/>
<dbReference type="PANTHER" id="PTHR11080">
    <property type="entry name" value="PYRAZINAMIDASE/NICOTINAMIDASE"/>
    <property type="match status" value="1"/>
</dbReference>
<dbReference type="SUPFAM" id="SSF52499">
    <property type="entry name" value="Isochorismatase-like hydrolases"/>
    <property type="match status" value="1"/>
</dbReference>
<evidence type="ECO:0000313" key="11">
    <source>
        <dbReference type="Proteomes" id="UP000674143"/>
    </source>
</evidence>
<comment type="pathway">
    <text evidence="5">Cofactor biosynthesis; nicotinate biosynthesis; nicotinate from nicotinamide: step 1/1.</text>
</comment>
<reference evidence="11" key="2">
    <citation type="journal article" date="2021" name="Sci. Data">
        <title>Chromosome-scale genome sequencing, assembly and annotation of six genomes from subfamily Leishmaniinae.</title>
        <authorList>
            <person name="Almutairi H."/>
            <person name="Urbaniak M.D."/>
            <person name="Bates M.D."/>
            <person name="Jariyapan N."/>
            <person name="Kwakye-Nuako G."/>
            <person name="Thomaz Soccol V."/>
            <person name="Al-Salem W.S."/>
            <person name="Dillon R.J."/>
            <person name="Bates P.A."/>
            <person name="Gatherer D."/>
        </authorList>
    </citation>
    <scope>NUCLEOTIDE SEQUENCE [LARGE SCALE GENOMIC DNA]</scope>
</reference>
<sequence>MTFTASTAGAATPPSKPSTPPPPRVSVSNSTDALIIADMQADFLAAEGPLTVKGGEALLAGINALSAELPFRYQVATQDWHPASHCSFVAQGGPWPPHCVQGSAGAQLHSGLNTQRINAVIRKGVSPQADSYSAFLDDNGSSTGLAGLLHSIGIRRVFVCGVAYDFCVFFTAMDARKSGFNVVLLEDLTAAVDDAAWQTRTAELKKAGVLLLPSSALVAEGAPA</sequence>
<evidence type="ECO:0000256" key="7">
    <source>
        <dbReference type="ARBA" id="ARBA00043224"/>
    </source>
</evidence>
<organism evidence="10 11">
    <name type="scientific">Leishmania orientalis</name>
    <dbReference type="NCBI Taxonomy" id="2249476"/>
    <lineage>
        <taxon>Eukaryota</taxon>
        <taxon>Discoba</taxon>
        <taxon>Euglenozoa</taxon>
        <taxon>Kinetoplastea</taxon>
        <taxon>Metakinetoplastina</taxon>
        <taxon>Trypanosomatida</taxon>
        <taxon>Trypanosomatidae</taxon>
        <taxon>Leishmaniinae</taxon>
        <taxon>Leishmania</taxon>
    </lineage>
</organism>
<keyword evidence="11" id="KW-1185">Reference proteome</keyword>
<evidence type="ECO:0000256" key="4">
    <source>
        <dbReference type="ARBA" id="ARBA00022801"/>
    </source>
</evidence>
<dbReference type="GO" id="GO:0008936">
    <property type="term" value="F:nicotinamidase activity"/>
    <property type="evidence" value="ECO:0007669"/>
    <property type="project" value="UniProtKB-EC"/>
</dbReference>
<keyword evidence="4" id="KW-0378">Hydrolase</keyword>
<dbReference type="GO" id="GO:0046872">
    <property type="term" value="F:metal ion binding"/>
    <property type="evidence" value="ECO:0007669"/>
    <property type="project" value="UniProtKB-KW"/>
</dbReference>
<keyword evidence="3" id="KW-0479">Metal-binding</keyword>
<dbReference type="PANTHER" id="PTHR11080:SF2">
    <property type="entry name" value="LD05707P"/>
    <property type="match status" value="1"/>
</dbReference>
<gene>
    <name evidence="10" type="ORF">LSCM4_08344</name>
</gene>
<feature type="region of interest" description="Disordered" evidence="8">
    <location>
        <begin position="1"/>
        <end position="28"/>
    </location>
</feature>
<accession>A0A836HL67</accession>